<comment type="caution">
    <text evidence="2">The sequence shown here is derived from an EMBL/GenBank/DDBJ whole genome shotgun (WGS) entry which is preliminary data.</text>
</comment>
<evidence type="ECO:0000256" key="1">
    <source>
        <dbReference type="SAM" id="Coils"/>
    </source>
</evidence>
<evidence type="ECO:0000313" key="2">
    <source>
        <dbReference type="EMBL" id="MEQ2235170.1"/>
    </source>
</evidence>
<reference evidence="2 3" key="1">
    <citation type="submission" date="2021-06" db="EMBL/GenBank/DDBJ databases">
        <authorList>
            <person name="Palmer J.M."/>
        </authorList>
    </citation>
    <scope>NUCLEOTIDE SEQUENCE [LARGE SCALE GENOMIC DNA]</scope>
    <source>
        <strain evidence="3">if_2019</strain>
        <tissue evidence="2">Muscle</tissue>
    </source>
</reference>
<dbReference type="EMBL" id="JAHRIQ010045290">
    <property type="protein sequence ID" value="MEQ2235170.1"/>
    <property type="molecule type" value="Genomic_DNA"/>
</dbReference>
<keyword evidence="1" id="KW-0175">Coiled coil</keyword>
<gene>
    <name evidence="2" type="ORF">ILYODFUR_038923</name>
</gene>
<organism evidence="2 3">
    <name type="scientific">Ilyodon furcidens</name>
    <name type="common">goldbreast splitfin</name>
    <dbReference type="NCBI Taxonomy" id="33524"/>
    <lineage>
        <taxon>Eukaryota</taxon>
        <taxon>Metazoa</taxon>
        <taxon>Chordata</taxon>
        <taxon>Craniata</taxon>
        <taxon>Vertebrata</taxon>
        <taxon>Euteleostomi</taxon>
        <taxon>Actinopterygii</taxon>
        <taxon>Neopterygii</taxon>
        <taxon>Teleostei</taxon>
        <taxon>Neoteleostei</taxon>
        <taxon>Acanthomorphata</taxon>
        <taxon>Ovalentaria</taxon>
        <taxon>Atherinomorphae</taxon>
        <taxon>Cyprinodontiformes</taxon>
        <taxon>Goodeidae</taxon>
        <taxon>Ilyodon</taxon>
    </lineage>
</organism>
<dbReference type="Proteomes" id="UP001482620">
    <property type="component" value="Unassembled WGS sequence"/>
</dbReference>
<evidence type="ECO:0000313" key="3">
    <source>
        <dbReference type="Proteomes" id="UP001482620"/>
    </source>
</evidence>
<name>A0ABV0TQG7_9TELE</name>
<proteinExistence type="predicted"/>
<accession>A0ABV0TQG7</accession>
<keyword evidence="3" id="KW-1185">Reference proteome</keyword>
<protein>
    <submittedName>
        <fullName evidence="2">Uncharacterized protein</fullName>
    </submittedName>
</protein>
<sequence>MMESNSIMNSADVEMQKVVVADCLSPDEQDALNQFDLAACVKKIQELLDLIENPTREILISDVVGRLALYPQKSQLEAKRYFQLQTDHQMALERKNAAKLELSKAEERTEKAEAEYDDLKAKALKGSSQKGEQTPTFQKCWKSDGLRWCPAKSHCSEQPPR</sequence>
<feature type="coiled-coil region" evidence="1">
    <location>
        <begin position="88"/>
        <end position="122"/>
    </location>
</feature>